<dbReference type="GeneTree" id="ENSGT00730000113304"/>
<keyword evidence="2 5" id="KW-0812">Transmembrane</keyword>
<reference evidence="6" key="3">
    <citation type="submission" date="2025-09" db="UniProtKB">
        <authorList>
            <consortium name="Ensembl"/>
        </authorList>
    </citation>
    <scope>IDENTIFICATION</scope>
</reference>
<evidence type="ECO:0000256" key="5">
    <source>
        <dbReference type="SAM" id="Phobius"/>
    </source>
</evidence>
<dbReference type="InterPro" id="IPR004031">
    <property type="entry name" value="PMP22/EMP/MP20/Claudin"/>
</dbReference>
<organism evidence="6 7">
    <name type="scientific">Ciona savignyi</name>
    <name type="common">Pacific transparent sea squirt</name>
    <dbReference type="NCBI Taxonomy" id="51511"/>
    <lineage>
        <taxon>Eukaryota</taxon>
        <taxon>Metazoa</taxon>
        <taxon>Chordata</taxon>
        <taxon>Tunicata</taxon>
        <taxon>Ascidiacea</taxon>
        <taxon>Phlebobranchia</taxon>
        <taxon>Cionidae</taxon>
        <taxon>Ciona</taxon>
    </lineage>
</organism>
<dbReference type="Pfam" id="PF00822">
    <property type="entry name" value="PMP22_Claudin"/>
    <property type="match status" value="1"/>
</dbReference>
<comment type="subcellular location">
    <subcellularLocation>
        <location evidence="1">Membrane</location>
        <topology evidence="1">Multi-pass membrane protein</topology>
    </subcellularLocation>
</comment>
<dbReference type="OMA" id="AICADKK"/>
<feature type="transmembrane region" description="Helical" evidence="5">
    <location>
        <begin position="75"/>
        <end position="95"/>
    </location>
</feature>
<feature type="transmembrane region" description="Helical" evidence="5">
    <location>
        <begin position="107"/>
        <end position="130"/>
    </location>
</feature>
<evidence type="ECO:0000256" key="4">
    <source>
        <dbReference type="ARBA" id="ARBA00023136"/>
    </source>
</evidence>
<dbReference type="GO" id="GO:0016020">
    <property type="term" value="C:membrane"/>
    <property type="evidence" value="ECO:0007669"/>
    <property type="project" value="UniProtKB-SubCell"/>
</dbReference>
<dbReference type="HOGENOM" id="CLU_1277248_0_0_1"/>
<evidence type="ECO:0000256" key="2">
    <source>
        <dbReference type="ARBA" id="ARBA00022692"/>
    </source>
</evidence>
<evidence type="ECO:0000256" key="3">
    <source>
        <dbReference type="ARBA" id="ARBA00022989"/>
    </source>
</evidence>
<evidence type="ECO:0000256" key="1">
    <source>
        <dbReference type="ARBA" id="ARBA00004141"/>
    </source>
</evidence>
<sequence>MGACEVFGLLMSFASTGLLVVVQYVAPWKYIPFSLSSLTNPLVGLWRDCTYVTNSDCQFIGWFDELDVTVTRGCFIAADVFNGISIILLLIAICVEDRSGLIIAKGAFDIVASIILIGACGAFTGLNLYNDIQSVLTFAGSIAGFSQTRAVAFGFVFYMGWGCAGLFMLSGIFLVVAGNQRKNDEQRAANMPMMIMQQQQMVNTVSRNQVAPTVYG</sequence>
<accession>H2Y6V1</accession>
<dbReference type="Ensembl" id="ENSCSAVT00000001060.1">
    <property type="protein sequence ID" value="ENSCSAVP00000001049.1"/>
    <property type="gene ID" value="ENSCSAVG00000000584.1"/>
</dbReference>
<dbReference type="Gene3D" id="1.20.140.150">
    <property type="match status" value="1"/>
</dbReference>
<proteinExistence type="predicted"/>
<name>H2Y6V1_CIOSA</name>
<evidence type="ECO:0008006" key="8">
    <source>
        <dbReference type="Google" id="ProtNLM"/>
    </source>
</evidence>
<evidence type="ECO:0000313" key="7">
    <source>
        <dbReference type="Proteomes" id="UP000007875"/>
    </source>
</evidence>
<feature type="transmembrane region" description="Helical" evidence="5">
    <location>
        <begin position="150"/>
        <end position="177"/>
    </location>
</feature>
<keyword evidence="4 5" id="KW-0472">Membrane</keyword>
<evidence type="ECO:0000313" key="6">
    <source>
        <dbReference type="Ensembl" id="ENSCSAVP00000001049.1"/>
    </source>
</evidence>
<reference evidence="6" key="2">
    <citation type="submission" date="2025-08" db="UniProtKB">
        <authorList>
            <consortium name="Ensembl"/>
        </authorList>
    </citation>
    <scope>IDENTIFICATION</scope>
</reference>
<dbReference type="AlphaFoldDB" id="H2Y6V1"/>
<protein>
    <recommendedName>
        <fullName evidence="8">Claudin</fullName>
    </recommendedName>
</protein>
<keyword evidence="3 5" id="KW-1133">Transmembrane helix</keyword>
<reference evidence="7" key="1">
    <citation type="submission" date="2003-08" db="EMBL/GenBank/DDBJ databases">
        <authorList>
            <person name="Birren B."/>
            <person name="Nusbaum C."/>
            <person name="Abebe A."/>
            <person name="Abouelleil A."/>
            <person name="Adekoya E."/>
            <person name="Ait-zahra M."/>
            <person name="Allen N."/>
            <person name="Allen T."/>
            <person name="An P."/>
            <person name="Anderson M."/>
            <person name="Anderson S."/>
            <person name="Arachchi H."/>
            <person name="Armbruster J."/>
            <person name="Bachantsang P."/>
            <person name="Baldwin J."/>
            <person name="Barry A."/>
            <person name="Bayul T."/>
            <person name="Blitshsteyn B."/>
            <person name="Bloom T."/>
            <person name="Blye J."/>
            <person name="Boguslavskiy L."/>
            <person name="Borowsky M."/>
            <person name="Boukhgalter B."/>
            <person name="Brunache A."/>
            <person name="Butler J."/>
            <person name="Calixte N."/>
            <person name="Calvo S."/>
            <person name="Camarata J."/>
            <person name="Campo K."/>
            <person name="Chang J."/>
            <person name="Cheshatsang Y."/>
            <person name="Citroen M."/>
            <person name="Collymore A."/>
            <person name="Considine T."/>
            <person name="Cook A."/>
            <person name="Cooke P."/>
            <person name="Corum B."/>
            <person name="Cuomo C."/>
            <person name="David R."/>
            <person name="Dawoe T."/>
            <person name="Degray S."/>
            <person name="Dodge S."/>
            <person name="Dooley K."/>
            <person name="Dorje P."/>
            <person name="Dorjee K."/>
            <person name="Dorris L."/>
            <person name="Duffey N."/>
            <person name="Dupes A."/>
            <person name="Elkins T."/>
            <person name="Engels R."/>
            <person name="Erickson J."/>
            <person name="Farina A."/>
            <person name="Faro S."/>
            <person name="Ferreira P."/>
            <person name="Fischer H."/>
            <person name="Fitzgerald M."/>
            <person name="Foley K."/>
            <person name="Gage D."/>
            <person name="Galagan J."/>
            <person name="Gearin G."/>
            <person name="Gnerre S."/>
            <person name="Gnirke A."/>
            <person name="Goyette A."/>
            <person name="Graham J."/>
            <person name="Grandbois E."/>
            <person name="Gyaltsen K."/>
            <person name="Hafez N."/>
            <person name="Hagopian D."/>
            <person name="Hagos B."/>
            <person name="Hall J."/>
            <person name="Hatcher B."/>
            <person name="Heller A."/>
            <person name="Higgins H."/>
            <person name="Honan T."/>
            <person name="Horn A."/>
            <person name="Houde N."/>
            <person name="Hughes L."/>
            <person name="Hulme W."/>
            <person name="Husby E."/>
            <person name="Iliev I."/>
            <person name="Jaffe D."/>
            <person name="Jones C."/>
            <person name="Kamal M."/>
            <person name="Kamat A."/>
            <person name="Kamvysselis M."/>
            <person name="Karlsson E."/>
            <person name="Kells C."/>
            <person name="Kieu A."/>
            <person name="Kisner P."/>
            <person name="Kodira C."/>
            <person name="Kulbokas E."/>
            <person name="Labutti K."/>
            <person name="Lama D."/>
            <person name="Landers T."/>
            <person name="Leger J."/>
            <person name="Levine S."/>
            <person name="Lewis D."/>
            <person name="Lewis T."/>
            <person name="Lindblad-toh K."/>
            <person name="Liu X."/>
            <person name="Lokyitsang T."/>
            <person name="Lokyitsang Y."/>
            <person name="Lucien O."/>
            <person name="Lui A."/>
            <person name="Ma L.J."/>
            <person name="Mabbitt R."/>
            <person name="Macdonald J."/>
            <person name="Maclean C."/>
            <person name="Major J."/>
            <person name="Manning J."/>
            <person name="Marabella R."/>
            <person name="Maru K."/>
            <person name="Matthews C."/>
            <person name="Mauceli E."/>
            <person name="Mccarthy M."/>
            <person name="Mcdonough S."/>
            <person name="Mcghee T."/>
            <person name="Meldrim J."/>
            <person name="Meneus L."/>
            <person name="Mesirov J."/>
            <person name="Mihalev A."/>
            <person name="Mihova T."/>
            <person name="Mikkelsen T."/>
            <person name="Mlenga V."/>
            <person name="Moru K."/>
            <person name="Mozes J."/>
            <person name="Mulrain L."/>
            <person name="Munson G."/>
            <person name="Naylor J."/>
            <person name="Newes C."/>
            <person name="Nguyen C."/>
            <person name="Nguyen N."/>
            <person name="Nguyen T."/>
            <person name="Nicol R."/>
            <person name="Nielsen C."/>
            <person name="Nizzari M."/>
            <person name="Norbu C."/>
            <person name="Norbu N."/>
            <person name="O'donnell P."/>
            <person name="Okoawo O."/>
            <person name="O'leary S."/>
            <person name="Omotosho B."/>
            <person name="O'neill K."/>
            <person name="Osman S."/>
            <person name="Parker S."/>
            <person name="Perrin D."/>
            <person name="Phunkhang P."/>
            <person name="Piqani B."/>
            <person name="Purcell S."/>
            <person name="Rachupka T."/>
            <person name="Ramasamy U."/>
            <person name="Rameau R."/>
            <person name="Ray V."/>
            <person name="Raymond C."/>
            <person name="Retta R."/>
            <person name="Richardson S."/>
            <person name="Rise C."/>
            <person name="Rodriguez J."/>
            <person name="Rogers J."/>
            <person name="Rogov P."/>
            <person name="Rutman M."/>
            <person name="Schupbach R."/>
            <person name="Seaman C."/>
            <person name="Settipalli S."/>
            <person name="Sharpe T."/>
            <person name="Sheridan J."/>
            <person name="Sherpa N."/>
            <person name="Shi J."/>
            <person name="Smirnov S."/>
            <person name="Smith C."/>
            <person name="Sougnez C."/>
            <person name="Spencer B."/>
            <person name="Stalker J."/>
            <person name="Stange-thomann N."/>
            <person name="Stavropoulos S."/>
            <person name="Stetson K."/>
            <person name="Stone C."/>
            <person name="Stone S."/>
            <person name="Stubbs M."/>
            <person name="Talamas J."/>
            <person name="Tchuinga P."/>
            <person name="Tenzing P."/>
            <person name="Tesfaye S."/>
            <person name="Theodore J."/>
            <person name="Thoulutsang Y."/>
            <person name="Topham K."/>
            <person name="Towey S."/>
            <person name="Tsamla T."/>
            <person name="Tsomo N."/>
            <person name="Vallee D."/>
            <person name="Vassiliev H."/>
            <person name="Venkataraman V."/>
            <person name="Vinson J."/>
            <person name="Vo A."/>
            <person name="Wade C."/>
            <person name="Wang S."/>
            <person name="Wangchuk T."/>
            <person name="Wangdi T."/>
            <person name="Whittaker C."/>
            <person name="Wilkinson J."/>
            <person name="Wu Y."/>
            <person name="Wyman D."/>
            <person name="Yadav S."/>
            <person name="Yang S."/>
            <person name="Yang X."/>
            <person name="Yeager S."/>
            <person name="Yee E."/>
            <person name="Young G."/>
            <person name="Zainoun J."/>
            <person name="Zembeck L."/>
            <person name="Zimmer A."/>
            <person name="Zody M."/>
            <person name="Lander E."/>
        </authorList>
    </citation>
    <scope>NUCLEOTIDE SEQUENCE [LARGE SCALE GENOMIC DNA]</scope>
</reference>
<keyword evidence="7" id="KW-1185">Reference proteome</keyword>
<feature type="transmembrane region" description="Helical" evidence="5">
    <location>
        <begin position="7"/>
        <end position="26"/>
    </location>
</feature>
<dbReference type="InParanoid" id="H2Y6V1"/>
<dbReference type="Proteomes" id="UP000007875">
    <property type="component" value="Unassembled WGS sequence"/>
</dbReference>